<dbReference type="InParanoid" id="A0A1X7VB82"/>
<reference evidence="2" key="1">
    <citation type="submission" date="2017-05" db="UniProtKB">
        <authorList>
            <consortium name="EnsemblMetazoa"/>
        </authorList>
    </citation>
    <scope>IDENTIFICATION</scope>
</reference>
<evidence type="ECO:0000259" key="1">
    <source>
        <dbReference type="PROSITE" id="PS51459"/>
    </source>
</evidence>
<protein>
    <recommendedName>
        <fullName evidence="1">Fido domain-containing protein</fullName>
    </recommendedName>
</protein>
<name>A0A1X7VB82_AMPQE</name>
<feature type="domain" description="Fido" evidence="1">
    <location>
        <begin position="126"/>
        <end position="288"/>
    </location>
</feature>
<dbReference type="PANTHER" id="PTHR13504">
    <property type="entry name" value="FIDO DOMAIN-CONTAINING PROTEIN DDB_G0283145"/>
    <property type="match status" value="1"/>
</dbReference>
<dbReference type="Pfam" id="PF02661">
    <property type="entry name" value="Fic"/>
    <property type="match status" value="1"/>
</dbReference>
<dbReference type="OMA" id="RNDYLES"/>
<proteinExistence type="predicted"/>
<evidence type="ECO:0000313" key="2">
    <source>
        <dbReference type="EnsemblMetazoa" id="Aqu2.1.37560_001"/>
    </source>
</evidence>
<dbReference type="EnsemblMetazoa" id="Aqu2.1.37560_001">
    <property type="protein sequence ID" value="Aqu2.1.37560_001"/>
    <property type="gene ID" value="Aqu2.1.37560"/>
</dbReference>
<dbReference type="InterPro" id="IPR003812">
    <property type="entry name" value="Fido"/>
</dbReference>
<dbReference type="InterPro" id="IPR040198">
    <property type="entry name" value="Fido_containing"/>
</dbReference>
<dbReference type="Gene3D" id="1.10.3290.10">
    <property type="entry name" value="Fido-like domain"/>
    <property type="match status" value="1"/>
</dbReference>
<organism evidence="2">
    <name type="scientific">Amphimedon queenslandica</name>
    <name type="common">Sponge</name>
    <dbReference type="NCBI Taxonomy" id="400682"/>
    <lineage>
        <taxon>Eukaryota</taxon>
        <taxon>Metazoa</taxon>
        <taxon>Porifera</taxon>
        <taxon>Demospongiae</taxon>
        <taxon>Heteroscleromorpha</taxon>
        <taxon>Haplosclerida</taxon>
        <taxon>Niphatidae</taxon>
        <taxon>Amphimedon</taxon>
    </lineage>
</organism>
<dbReference type="PROSITE" id="PS51459">
    <property type="entry name" value="FIDO"/>
    <property type="match status" value="1"/>
</dbReference>
<dbReference type="SUPFAM" id="SSF140931">
    <property type="entry name" value="Fic-like"/>
    <property type="match status" value="1"/>
</dbReference>
<sequence>MPSDELKFDIQEKPAWRVGGKTTSNLLKDIFIWRDSFARLSQEDQASFQEAFQVCMKMEYVFHSCLTESHGTRTYAATKEVLERVIGASGRLGGEKTKEEKETVNTARALMQLSSEHSKMGGTGKLSLEVVCSIHSELMKELRADAGSLRTKDAYKRMDDSSTQFYPKPEIARARLLHVIQNHNIHMDSYASQSKDWSPQNKFVFLVKCASWLMVQFMEAHPFSEGNGRMAWLLANYVISLSSPFPLHVYQFQDFTAIDRIAHFKDAIATYRKSPKDGPKDLCALFVEGAWSVWSRCIKAQEARQSSSSSITIAVQKSKQDEAQSHVKQVGIAKYLNVSEGDAVSLVSDIMGRVSVDGFQPHQYAQLKMDGSTDPVIYVRVFP</sequence>
<dbReference type="PANTHER" id="PTHR13504:SF38">
    <property type="entry name" value="FIDO DOMAIN-CONTAINING PROTEIN"/>
    <property type="match status" value="1"/>
</dbReference>
<dbReference type="InterPro" id="IPR036597">
    <property type="entry name" value="Fido-like_dom_sf"/>
</dbReference>
<dbReference type="AlphaFoldDB" id="A0A1X7VB82"/>
<accession>A0A1X7VB82</accession>